<dbReference type="EMBL" id="PDLM01000011">
    <property type="protein sequence ID" value="RDW66089.1"/>
    <property type="molecule type" value="Genomic_DNA"/>
</dbReference>
<dbReference type="InterPro" id="IPR013087">
    <property type="entry name" value="Znf_C2H2_type"/>
</dbReference>
<feature type="region of interest" description="Disordered" evidence="1">
    <location>
        <begin position="391"/>
        <end position="410"/>
    </location>
</feature>
<feature type="region of interest" description="Disordered" evidence="1">
    <location>
        <begin position="935"/>
        <end position="1024"/>
    </location>
</feature>
<dbReference type="OrthoDB" id="5424797at2759"/>
<accession>A0A3D8QWF3</accession>
<evidence type="ECO:0000259" key="2">
    <source>
        <dbReference type="PROSITE" id="PS00028"/>
    </source>
</evidence>
<gene>
    <name evidence="3" type="ORF">BP6252_09724</name>
</gene>
<sequence>MEDGAGHGSAKEQTRQHKPETALETTASTRNPIGGLDGLTSETSNHHSSPYNGTVSPNGRIPTDGAKDSGRREYYAQNGSQGLKHDTGSGGISQISRLQSRSVRGATAEGLSLHTPLITRPHERIFDNEEHKARLLRDIKERWGKTFAEGLAWPNPPGKSFLEDVLRIIRNDKVLLGEFRSGIMEVYHERAAENTSQMTGWGKYISRVDIREFLRRRNTGNGEEAQLYGGQPRFTDDSAQPETRQPSAVNSGERSYQTEYGPEMRRAESQGLDHLSRPQMMRTSRNSVTEEGLSFPRYQVGGPYDKTMTQTPMEVDEQPKMDQNKWHRELEKSLGYSTAHNSAQQFSAHHQHFVQTAPPATYLSKRIPQEIVRVYVAGKVIDEPLGLDGAQYLPPTAHRQSPHNNQPGSFKHTAELALPASSSSLVQSTPTTHYPLSKCYTCDNVTSAEWYQVKARHGYVMPQTSSDTTGYTVEYQCKQCFQLGVTKSSIPRWDYHIRGHTNERYDSVNAKEVALSADEQRLSSKSAASTSTHLVSGNQNHANALSTRQLGSIIGLGNPSHPQPRLPRIFHDSRSWSMQNPLDQTESRTPSLYPFASSQNHPQTYNNNTIDYSQQPRLQHRQDLATAREDTSDLATFEFREFLEEKRKNNAYISRDAKARSAAIDEFLAAKRNRDHTIRTSQPNIQTGQPAQPQLPVSKGMAARKRQFCEVIDLTDDGDESVSMPPAKRMNSNSGPETFTLPISLQQSTTSTLTTVTHPRQPQPNLQNIPYSADLSSRHPYPKVLVDSIEITIGSKPELCRLREYDSTTIAHDVLLAIGKHPSGRKLNGHLDILQGRFGVNRYSDLETFDWVSARVQSLHQHMRTMPPPLEEPEQIRPTRESIRPPKHSYTPILPPVQRIGSSSHTPYNPSSLRNATAPDFNSPSKLAVVIKSHTPSSKDVVASPSTITTTSKKRGPLMKNFPPGHIPQSSNNLTATGKKRGRPFTKNIPPGHEQPISTKDSVTSTKRDQPSKGHESKSEDLSPVDGRYAPFICEWQDCPAELQNLDTLRAHIFANHEVEADSGSIPCLWAKCSNGIEIPERYQFKDLRNWKSHIEEEHLKNVAWHMGDGPRGTSLDTESYDSGASRPSYLIDKNGRQVTPSLAKQKIEPGRAKENNEKRFIRTREGIFSVLEKKKSIYSTMAEPED</sequence>
<feature type="region of interest" description="Disordered" evidence="1">
    <location>
        <begin position="1"/>
        <end position="93"/>
    </location>
</feature>
<keyword evidence="4" id="KW-1185">Reference proteome</keyword>
<proteinExistence type="predicted"/>
<evidence type="ECO:0000256" key="1">
    <source>
        <dbReference type="SAM" id="MobiDB-lite"/>
    </source>
</evidence>
<protein>
    <recommendedName>
        <fullName evidence="2">C2H2-type domain-containing protein</fullName>
    </recommendedName>
</protein>
<feature type="domain" description="C2H2-type" evidence="2">
    <location>
        <begin position="1034"/>
        <end position="1057"/>
    </location>
</feature>
<feature type="region of interest" description="Disordered" evidence="1">
    <location>
        <begin position="221"/>
        <end position="262"/>
    </location>
</feature>
<dbReference type="STRING" id="1849047.A0A3D8QWF3"/>
<comment type="caution">
    <text evidence="3">The sequence shown here is derived from an EMBL/GenBank/DDBJ whole genome shotgun (WGS) entry which is preliminary data.</text>
</comment>
<dbReference type="AlphaFoldDB" id="A0A3D8QWF3"/>
<feature type="compositionally biased region" description="Polar residues" evidence="1">
    <location>
        <begin position="237"/>
        <end position="258"/>
    </location>
</feature>
<feature type="compositionally biased region" description="Polar residues" evidence="1">
    <location>
        <begin position="40"/>
        <end position="57"/>
    </location>
</feature>
<evidence type="ECO:0000313" key="4">
    <source>
        <dbReference type="Proteomes" id="UP000256645"/>
    </source>
</evidence>
<feature type="compositionally biased region" description="Basic and acidic residues" evidence="1">
    <location>
        <begin position="65"/>
        <end position="74"/>
    </location>
</feature>
<feature type="compositionally biased region" description="Basic and acidic residues" evidence="1">
    <location>
        <begin position="1006"/>
        <end position="1021"/>
    </location>
</feature>
<feature type="compositionally biased region" description="Polar residues" evidence="1">
    <location>
        <begin position="935"/>
        <end position="951"/>
    </location>
</feature>
<reference evidence="3 4" key="1">
    <citation type="journal article" date="2018" name="IMA Fungus">
        <title>IMA Genome-F 9: Draft genome sequence of Annulohypoxylon stygium, Aspergillus mulundensis, Berkeleyomyces basicola (syn. Thielaviopsis basicola), Ceratocystis smalleyi, two Cercospora beticola strains, Coleophoma cylindrospora, Fusarium fracticaudum, Phialophora cf. hyalina, and Morchella septimelata.</title>
        <authorList>
            <person name="Wingfield B.D."/>
            <person name="Bills G.F."/>
            <person name="Dong Y."/>
            <person name="Huang W."/>
            <person name="Nel W.J."/>
            <person name="Swalarsk-Parry B.S."/>
            <person name="Vaghefi N."/>
            <person name="Wilken P.M."/>
            <person name="An Z."/>
            <person name="de Beer Z.W."/>
            <person name="De Vos L."/>
            <person name="Chen L."/>
            <person name="Duong T.A."/>
            <person name="Gao Y."/>
            <person name="Hammerbacher A."/>
            <person name="Kikkert J.R."/>
            <person name="Li Y."/>
            <person name="Li H."/>
            <person name="Li K."/>
            <person name="Li Q."/>
            <person name="Liu X."/>
            <person name="Ma X."/>
            <person name="Naidoo K."/>
            <person name="Pethybridge S.J."/>
            <person name="Sun J."/>
            <person name="Steenkamp E.T."/>
            <person name="van der Nest M.A."/>
            <person name="van Wyk S."/>
            <person name="Wingfield M.J."/>
            <person name="Xiong C."/>
            <person name="Yue Q."/>
            <person name="Zhang X."/>
        </authorList>
    </citation>
    <scope>NUCLEOTIDE SEQUENCE [LARGE SCALE GENOMIC DNA]</scope>
    <source>
        <strain evidence="3 4">BP6252</strain>
    </source>
</reference>
<feature type="compositionally biased region" description="Polar residues" evidence="1">
    <location>
        <begin position="398"/>
        <end position="408"/>
    </location>
</feature>
<feature type="compositionally biased region" description="Polar residues" evidence="1">
    <location>
        <begin position="900"/>
        <end position="921"/>
    </location>
</feature>
<feature type="region of interest" description="Disordered" evidence="1">
    <location>
        <begin position="716"/>
        <end position="735"/>
    </location>
</feature>
<organism evidence="3 4">
    <name type="scientific">Coleophoma cylindrospora</name>
    <dbReference type="NCBI Taxonomy" id="1849047"/>
    <lineage>
        <taxon>Eukaryota</taxon>
        <taxon>Fungi</taxon>
        <taxon>Dikarya</taxon>
        <taxon>Ascomycota</taxon>
        <taxon>Pezizomycotina</taxon>
        <taxon>Leotiomycetes</taxon>
        <taxon>Helotiales</taxon>
        <taxon>Dermateaceae</taxon>
        <taxon>Coleophoma</taxon>
    </lineage>
</organism>
<dbReference type="PROSITE" id="PS00028">
    <property type="entry name" value="ZINC_FINGER_C2H2_1"/>
    <property type="match status" value="1"/>
</dbReference>
<evidence type="ECO:0000313" key="3">
    <source>
        <dbReference type="EMBL" id="RDW66089.1"/>
    </source>
</evidence>
<dbReference type="SMART" id="SM00355">
    <property type="entry name" value="ZnF_C2H2"/>
    <property type="match status" value="3"/>
</dbReference>
<name>A0A3D8QWF3_9HELO</name>
<feature type="compositionally biased region" description="Basic and acidic residues" evidence="1">
    <location>
        <begin position="874"/>
        <end position="884"/>
    </location>
</feature>
<feature type="region of interest" description="Disordered" evidence="1">
    <location>
        <begin position="865"/>
        <end position="921"/>
    </location>
</feature>
<dbReference type="Proteomes" id="UP000256645">
    <property type="component" value="Unassembled WGS sequence"/>
</dbReference>
<feature type="compositionally biased region" description="Polar residues" evidence="1">
    <location>
        <begin position="996"/>
        <end position="1005"/>
    </location>
</feature>
<feature type="compositionally biased region" description="Basic and acidic residues" evidence="1">
    <location>
        <begin position="9"/>
        <end position="21"/>
    </location>
</feature>